<dbReference type="Proteomes" id="UP000759131">
    <property type="component" value="Unassembled WGS sequence"/>
</dbReference>
<keyword evidence="3" id="KW-1185">Reference proteome</keyword>
<dbReference type="EMBL" id="OC882956">
    <property type="protein sequence ID" value="CAD7643035.1"/>
    <property type="molecule type" value="Genomic_DNA"/>
</dbReference>
<sequence>MIANISSSVITTGMHNTNNQHFCRNGIIVNSLPSNPTREECWRVNCSNPVITCIVATVLPITITSLLICGFMMQKNNLHEYAIYTFVIFCLAFIFPFALFFFTVIVHKIFKFYKRFNNDSE</sequence>
<keyword evidence="1" id="KW-0472">Membrane</keyword>
<evidence type="ECO:0000256" key="1">
    <source>
        <dbReference type="SAM" id="Phobius"/>
    </source>
</evidence>
<name>A0A7R9LM43_9ACAR</name>
<proteinExistence type="predicted"/>
<keyword evidence="1" id="KW-0812">Transmembrane</keyword>
<reference evidence="2" key="1">
    <citation type="submission" date="2020-11" db="EMBL/GenBank/DDBJ databases">
        <authorList>
            <person name="Tran Van P."/>
        </authorList>
    </citation>
    <scope>NUCLEOTIDE SEQUENCE</scope>
</reference>
<dbReference type="EMBL" id="CAJPIZ010028381">
    <property type="protein sequence ID" value="CAG2119459.1"/>
    <property type="molecule type" value="Genomic_DNA"/>
</dbReference>
<organism evidence="2">
    <name type="scientific">Medioppia subpectinata</name>
    <dbReference type="NCBI Taxonomy" id="1979941"/>
    <lineage>
        <taxon>Eukaryota</taxon>
        <taxon>Metazoa</taxon>
        <taxon>Ecdysozoa</taxon>
        <taxon>Arthropoda</taxon>
        <taxon>Chelicerata</taxon>
        <taxon>Arachnida</taxon>
        <taxon>Acari</taxon>
        <taxon>Acariformes</taxon>
        <taxon>Sarcoptiformes</taxon>
        <taxon>Oribatida</taxon>
        <taxon>Brachypylina</taxon>
        <taxon>Oppioidea</taxon>
        <taxon>Oppiidae</taxon>
        <taxon>Medioppia</taxon>
    </lineage>
</organism>
<keyword evidence="1" id="KW-1133">Transmembrane helix</keyword>
<accession>A0A7R9LM43</accession>
<protein>
    <submittedName>
        <fullName evidence="2">Uncharacterized protein</fullName>
    </submittedName>
</protein>
<dbReference type="AlphaFoldDB" id="A0A7R9LM43"/>
<feature type="transmembrane region" description="Helical" evidence="1">
    <location>
        <begin position="50"/>
        <end position="75"/>
    </location>
</feature>
<feature type="non-terminal residue" evidence="2">
    <location>
        <position position="121"/>
    </location>
</feature>
<evidence type="ECO:0000313" key="2">
    <source>
        <dbReference type="EMBL" id="CAD7643035.1"/>
    </source>
</evidence>
<feature type="transmembrane region" description="Helical" evidence="1">
    <location>
        <begin position="81"/>
        <end position="106"/>
    </location>
</feature>
<dbReference type="OrthoDB" id="6514120at2759"/>
<gene>
    <name evidence="2" type="ORF">OSB1V03_LOCUS19407</name>
</gene>
<evidence type="ECO:0000313" key="3">
    <source>
        <dbReference type="Proteomes" id="UP000759131"/>
    </source>
</evidence>